<sequence>MNHRPEQANLPPVPINTLSRLFTRYLSECKVAKQWKTNKTLLLNKMGDPQDGENHLRLLL</sequence>
<protein>
    <submittedName>
        <fullName evidence="1">Uncharacterized protein</fullName>
    </submittedName>
</protein>
<keyword evidence="2" id="KW-1185">Reference proteome</keyword>
<evidence type="ECO:0000313" key="2">
    <source>
        <dbReference type="Proteomes" id="UP001303046"/>
    </source>
</evidence>
<dbReference type="Proteomes" id="UP001303046">
    <property type="component" value="Unassembled WGS sequence"/>
</dbReference>
<reference evidence="1 2" key="1">
    <citation type="submission" date="2023-08" db="EMBL/GenBank/DDBJ databases">
        <title>A Necator americanus chromosomal reference genome.</title>
        <authorList>
            <person name="Ilik V."/>
            <person name="Petrzelkova K.J."/>
            <person name="Pardy F."/>
            <person name="Fuh T."/>
            <person name="Niatou-Singa F.S."/>
            <person name="Gouil Q."/>
            <person name="Baker L."/>
            <person name="Ritchie M.E."/>
            <person name="Jex A.R."/>
            <person name="Gazzola D."/>
            <person name="Li H."/>
            <person name="Toshio Fujiwara R."/>
            <person name="Zhan B."/>
            <person name="Aroian R.V."/>
            <person name="Pafco B."/>
            <person name="Schwarz E.M."/>
        </authorList>
    </citation>
    <scope>NUCLEOTIDE SEQUENCE [LARGE SCALE GENOMIC DNA]</scope>
    <source>
        <strain evidence="1 2">Aroian</strain>
        <tissue evidence="1">Whole animal</tissue>
    </source>
</reference>
<gene>
    <name evidence="1" type="primary">Necator_chrX.g22427</name>
    <name evidence="1" type="ORF">RB195_022265</name>
</gene>
<dbReference type="EMBL" id="JAVFWL010000006">
    <property type="protein sequence ID" value="KAK6761131.1"/>
    <property type="molecule type" value="Genomic_DNA"/>
</dbReference>
<name>A0ABR1EGV5_NECAM</name>
<proteinExistence type="predicted"/>
<accession>A0ABR1EGV5</accession>
<organism evidence="1 2">
    <name type="scientific">Necator americanus</name>
    <name type="common">Human hookworm</name>
    <dbReference type="NCBI Taxonomy" id="51031"/>
    <lineage>
        <taxon>Eukaryota</taxon>
        <taxon>Metazoa</taxon>
        <taxon>Ecdysozoa</taxon>
        <taxon>Nematoda</taxon>
        <taxon>Chromadorea</taxon>
        <taxon>Rhabditida</taxon>
        <taxon>Rhabditina</taxon>
        <taxon>Rhabditomorpha</taxon>
        <taxon>Strongyloidea</taxon>
        <taxon>Ancylostomatidae</taxon>
        <taxon>Bunostominae</taxon>
        <taxon>Necator</taxon>
    </lineage>
</organism>
<comment type="caution">
    <text evidence="1">The sequence shown here is derived from an EMBL/GenBank/DDBJ whole genome shotgun (WGS) entry which is preliminary data.</text>
</comment>
<evidence type="ECO:0000313" key="1">
    <source>
        <dbReference type="EMBL" id="KAK6761131.1"/>
    </source>
</evidence>